<dbReference type="Proteomes" id="UP000036987">
    <property type="component" value="Unassembled WGS sequence"/>
</dbReference>
<protein>
    <submittedName>
        <fullName evidence="1">Uncharacterized protein</fullName>
    </submittedName>
</protein>
<accession>A0A0K9PI51</accession>
<sequence>MASAAAAIDQAATPKNLNASLWWDSFVVLFDELSNVPLASPFPESLAKKIQDNRWWFRNSVSGFKDPNTVSRLALDSPRISIGEHQFPVNPDLKEVALTVSSILVLFLIFLSL</sequence>
<dbReference type="OMA" id="LDESLWW"/>
<dbReference type="OrthoDB" id="552259at2759"/>
<dbReference type="EMBL" id="LFYR01000829">
    <property type="protein sequence ID" value="KMZ68624.1"/>
    <property type="molecule type" value="Genomic_DNA"/>
</dbReference>
<organism evidence="1 2">
    <name type="scientific">Zostera marina</name>
    <name type="common">Eelgrass</name>
    <dbReference type="NCBI Taxonomy" id="29655"/>
    <lineage>
        <taxon>Eukaryota</taxon>
        <taxon>Viridiplantae</taxon>
        <taxon>Streptophyta</taxon>
        <taxon>Embryophyta</taxon>
        <taxon>Tracheophyta</taxon>
        <taxon>Spermatophyta</taxon>
        <taxon>Magnoliopsida</taxon>
        <taxon>Liliopsida</taxon>
        <taxon>Zosteraceae</taxon>
        <taxon>Zostera</taxon>
    </lineage>
</organism>
<evidence type="ECO:0000313" key="1">
    <source>
        <dbReference type="EMBL" id="KMZ68624.1"/>
    </source>
</evidence>
<reference evidence="2" key="1">
    <citation type="journal article" date="2016" name="Nature">
        <title>The genome of the seagrass Zostera marina reveals angiosperm adaptation to the sea.</title>
        <authorList>
            <person name="Olsen J.L."/>
            <person name="Rouze P."/>
            <person name="Verhelst B."/>
            <person name="Lin Y.-C."/>
            <person name="Bayer T."/>
            <person name="Collen J."/>
            <person name="Dattolo E."/>
            <person name="De Paoli E."/>
            <person name="Dittami S."/>
            <person name="Maumus F."/>
            <person name="Michel G."/>
            <person name="Kersting A."/>
            <person name="Lauritano C."/>
            <person name="Lohaus R."/>
            <person name="Toepel M."/>
            <person name="Tonon T."/>
            <person name="Vanneste K."/>
            <person name="Amirebrahimi M."/>
            <person name="Brakel J."/>
            <person name="Bostroem C."/>
            <person name="Chovatia M."/>
            <person name="Grimwood J."/>
            <person name="Jenkins J.W."/>
            <person name="Jueterbock A."/>
            <person name="Mraz A."/>
            <person name="Stam W.T."/>
            <person name="Tice H."/>
            <person name="Bornberg-Bauer E."/>
            <person name="Green P.J."/>
            <person name="Pearson G.A."/>
            <person name="Procaccini G."/>
            <person name="Duarte C.M."/>
            <person name="Schmutz J."/>
            <person name="Reusch T.B.H."/>
            <person name="Van de Peer Y."/>
        </authorList>
    </citation>
    <scope>NUCLEOTIDE SEQUENCE [LARGE SCALE GENOMIC DNA]</scope>
    <source>
        <strain evidence="2">cv. Finnish</strain>
    </source>
</reference>
<evidence type="ECO:0000313" key="2">
    <source>
        <dbReference type="Proteomes" id="UP000036987"/>
    </source>
</evidence>
<comment type="caution">
    <text evidence="1">The sequence shown here is derived from an EMBL/GenBank/DDBJ whole genome shotgun (WGS) entry which is preliminary data.</text>
</comment>
<dbReference type="AlphaFoldDB" id="A0A0K9PI51"/>
<keyword evidence="2" id="KW-1185">Reference proteome</keyword>
<name>A0A0K9PI51_ZOSMR</name>
<gene>
    <name evidence="1" type="ORF">ZOSMA_235G00310</name>
</gene>
<proteinExistence type="predicted"/>